<evidence type="ECO:0000256" key="1">
    <source>
        <dbReference type="SAM" id="Phobius"/>
    </source>
</evidence>
<dbReference type="Pfam" id="PF25057">
    <property type="entry name" value="CUT_N"/>
    <property type="match status" value="1"/>
</dbReference>
<dbReference type="SMART" id="SM00473">
    <property type="entry name" value="PAN_AP"/>
    <property type="match status" value="3"/>
</dbReference>
<keyword evidence="1" id="KW-1133">Transmembrane helix</keyword>
<feature type="domain" description="ZP" evidence="4">
    <location>
        <begin position="321"/>
        <end position="574"/>
    </location>
</feature>
<dbReference type="InterPro" id="IPR003609">
    <property type="entry name" value="Pan_app"/>
</dbReference>
<feature type="signal peptide" evidence="2">
    <location>
        <begin position="1"/>
        <end position="18"/>
    </location>
</feature>
<dbReference type="SUPFAM" id="SSF57414">
    <property type="entry name" value="Hairpin loop containing domain-like"/>
    <property type="match status" value="2"/>
</dbReference>
<dbReference type="PANTHER" id="PTHR47327">
    <property type="entry name" value="FI18240P1-RELATED"/>
    <property type="match status" value="1"/>
</dbReference>
<feature type="transmembrane region" description="Helical" evidence="1">
    <location>
        <begin position="659"/>
        <end position="684"/>
    </location>
</feature>
<dbReference type="InterPro" id="IPR052774">
    <property type="entry name" value="Celegans_DevNeuronal_Protein"/>
</dbReference>
<dbReference type="OrthoDB" id="6430118at2759"/>
<proteinExistence type="predicted"/>
<keyword evidence="6" id="KW-1185">Reference proteome</keyword>
<dbReference type="SMART" id="SM00241">
    <property type="entry name" value="ZP"/>
    <property type="match status" value="1"/>
</dbReference>
<sequence>MIRVLWVFILFKVNSGFAVRILNCPKSNIKFEKIIGLPSSSNQNDQKLLFQLNQNDTDRPITIDCLVKCQSNDACQSFVLYYDKFECYWFDNDVTAVSRDGKRLENDIDNDAAWFVKTCLGEEKDCKRLWTFETIRGATLIGNDTKKLPNNVSRTECEQLCLNETNFECKSVKFKVSFNYSLTQHNESVGSCTLSDSDRHLMPNAYRVSTFDDYYLENMCSGIEETERETDSTEYCAYEEFEKLYLKHSDLMFSNKSKEDCQHECDTYAGFNCRGFSVLNGNTEICILHSEDTKMRGPRILTSSERATYYEKARCLDINVSCSDSTMTVRYQPETDFRGKLYMQGYSESPACYVVGQGKFTVVTLKLPLLASQCGIIKADSSTNRTLLSGTLIIQYNAFIQTQSDRILKVGCIFGNQSQVVVGTGVTVALSLPSKGSTIINTALNDTIAPIVEMKVVDLRTQEETTDTQIGQELELIIELKEKTNTYDLWASHLIAMTEKGDESIFLLDDRGCPTNLNIFPSLSKVVANGTRKLVAAFQAFKFAVSPILRFSVIIQFCSYECPPIKCEKGLESFGRRKREIRLHLLETINGNKMVRANIPENYSDFEIKSSVANQMPLEYMMIVRDSNSVPNKLVLGNEQGTILVAGYNYATNEVCMDYSLVIGLIVTWIIVQLIFIIACIALVKKYKNHYMQEYSRASVENLHKNFGLGFSNLENRRVRWADTSDIM</sequence>
<reference evidence="5" key="1">
    <citation type="submission" date="2022-01" db="EMBL/GenBank/DDBJ databases">
        <authorList>
            <person name="King R."/>
        </authorList>
    </citation>
    <scope>NUCLEOTIDE SEQUENCE</scope>
</reference>
<evidence type="ECO:0000256" key="2">
    <source>
        <dbReference type="SAM" id="SignalP"/>
    </source>
</evidence>
<dbReference type="PANTHER" id="PTHR47327:SF8">
    <property type="entry name" value="FI17836P1"/>
    <property type="match status" value="1"/>
</dbReference>
<dbReference type="InterPro" id="IPR001507">
    <property type="entry name" value="ZP_dom"/>
</dbReference>
<accession>A0A9N9MF67</accession>
<dbReference type="Pfam" id="PF00024">
    <property type="entry name" value="PAN_1"/>
    <property type="match status" value="3"/>
</dbReference>
<evidence type="ECO:0000259" key="4">
    <source>
        <dbReference type="PROSITE" id="PS51034"/>
    </source>
</evidence>
<feature type="domain" description="Apple" evidence="3">
    <location>
        <begin position="126"/>
        <end position="220"/>
    </location>
</feature>
<dbReference type="Gene3D" id="3.50.4.10">
    <property type="entry name" value="Hepatocyte Growth Factor"/>
    <property type="match status" value="2"/>
</dbReference>
<gene>
    <name evidence="5" type="ORF">CEUTPL_LOCUS1797</name>
</gene>
<dbReference type="Proteomes" id="UP001152799">
    <property type="component" value="Chromosome 1"/>
</dbReference>
<dbReference type="GO" id="GO:0009653">
    <property type="term" value="P:anatomical structure morphogenesis"/>
    <property type="evidence" value="ECO:0007669"/>
    <property type="project" value="TreeGrafter"/>
</dbReference>
<evidence type="ECO:0000313" key="5">
    <source>
        <dbReference type="EMBL" id="CAG9761086.1"/>
    </source>
</evidence>
<keyword evidence="1" id="KW-0472">Membrane</keyword>
<evidence type="ECO:0000313" key="6">
    <source>
        <dbReference type="Proteomes" id="UP001152799"/>
    </source>
</evidence>
<dbReference type="EMBL" id="OU892277">
    <property type="protein sequence ID" value="CAG9761086.1"/>
    <property type="molecule type" value="Genomic_DNA"/>
</dbReference>
<organism evidence="5 6">
    <name type="scientific">Ceutorhynchus assimilis</name>
    <name type="common">cabbage seed weevil</name>
    <dbReference type="NCBI Taxonomy" id="467358"/>
    <lineage>
        <taxon>Eukaryota</taxon>
        <taxon>Metazoa</taxon>
        <taxon>Ecdysozoa</taxon>
        <taxon>Arthropoda</taxon>
        <taxon>Hexapoda</taxon>
        <taxon>Insecta</taxon>
        <taxon>Pterygota</taxon>
        <taxon>Neoptera</taxon>
        <taxon>Endopterygota</taxon>
        <taxon>Coleoptera</taxon>
        <taxon>Polyphaga</taxon>
        <taxon>Cucujiformia</taxon>
        <taxon>Curculionidae</taxon>
        <taxon>Ceutorhynchinae</taxon>
        <taxon>Ceutorhynchus</taxon>
    </lineage>
</organism>
<dbReference type="AlphaFoldDB" id="A0A9N9MF67"/>
<evidence type="ECO:0000259" key="3">
    <source>
        <dbReference type="PROSITE" id="PS50948"/>
    </source>
</evidence>
<protein>
    <submittedName>
        <fullName evidence="5">Uncharacterized protein</fullName>
    </submittedName>
</protein>
<dbReference type="PROSITE" id="PS51034">
    <property type="entry name" value="ZP_2"/>
    <property type="match status" value="1"/>
</dbReference>
<dbReference type="PROSITE" id="PS50948">
    <property type="entry name" value="PAN"/>
    <property type="match status" value="2"/>
</dbReference>
<dbReference type="CDD" id="cd01099">
    <property type="entry name" value="PAN_AP_HGF"/>
    <property type="match status" value="1"/>
</dbReference>
<keyword evidence="1" id="KW-0812">Transmembrane</keyword>
<keyword evidence="2" id="KW-0732">Signal</keyword>
<name>A0A9N9MF67_9CUCU</name>
<feature type="domain" description="Apple" evidence="3">
    <location>
        <begin position="236"/>
        <end position="315"/>
    </location>
</feature>
<dbReference type="InterPro" id="IPR056953">
    <property type="entry name" value="CUT_N"/>
</dbReference>
<feature type="chain" id="PRO_5040442532" evidence="2">
    <location>
        <begin position="19"/>
        <end position="728"/>
    </location>
</feature>